<dbReference type="EMBL" id="LAZR01000487">
    <property type="protein sequence ID" value="KKN66912.1"/>
    <property type="molecule type" value="Genomic_DNA"/>
</dbReference>
<protein>
    <submittedName>
        <fullName evidence="1">Uncharacterized protein</fullName>
    </submittedName>
</protein>
<comment type="caution">
    <text evidence="1">The sequence shown here is derived from an EMBL/GenBank/DDBJ whole genome shotgun (WGS) entry which is preliminary data.</text>
</comment>
<gene>
    <name evidence="1" type="ORF">LCGC14_0466870</name>
</gene>
<proteinExistence type="predicted"/>
<dbReference type="AlphaFoldDB" id="A0A0F9SWC1"/>
<sequence>MAKRKRQLRLLGDKEPETAALFTSSEFPYDTPDEIAYNAQRKKEGLFVITPEEKEQEENEQAKHR</sequence>
<accession>A0A0F9SWC1</accession>
<reference evidence="1" key="1">
    <citation type="journal article" date="2015" name="Nature">
        <title>Complex archaea that bridge the gap between prokaryotes and eukaryotes.</title>
        <authorList>
            <person name="Spang A."/>
            <person name="Saw J.H."/>
            <person name="Jorgensen S.L."/>
            <person name="Zaremba-Niedzwiedzka K."/>
            <person name="Martijn J."/>
            <person name="Lind A.E."/>
            <person name="van Eijk R."/>
            <person name="Schleper C."/>
            <person name="Guy L."/>
            <person name="Ettema T.J."/>
        </authorList>
    </citation>
    <scope>NUCLEOTIDE SEQUENCE</scope>
</reference>
<name>A0A0F9SWC1_9ZZZZ</name>
<organism evidence="1">
    <name type="scientific">marine sediment metagenome</name>
    <dbReference type="NCBI Taxonomy" id="412755"/>
    <lineage>
        <taxon>unclassified sequences</taxon>
        <taxon>metagenomes</taxon>
        <taxon>ecological metagenomes</taxon>
    </lineage>
</organism>
<evidence type="ECO:0000313" key="1">
    <source>
        <dbReference type="EMBL" id="KKN66912.1"/>
    </source>
</evidence>